<evidence type="ECO:0000313" key="2">
    <source>
        <dbReference type="Proteomes" id="UP000606922"/>
    </source>
</evidence>
<dbReference type="AlphaFoldDB" id="A0A916SCC3"/>
<reference evidence="1" key="2">
    <citation type="submission" date="2020-09" db="EMBL/GenBank/DDBJ databases">
        <authorList>
            <person name="Sun Q."/>
            <person name="Zhou Y."/>
        </authorList>
    </citation>
    <scope>NUCLEOTIDE SEQUENCE</scope>
    <source>
        <strain evidence="1">CGMCC 1.12813</strain>
    </source>
</reference>
<gene>
    <name evidence="1" type="ORF">GCM10010979_02140</name>
</gene>
<reference evidence="1" key="1">
    <citation type="journal article" date="2014" name="Int. J. Syst. Evol. Microbiol.">
        <title>Complete genome sequence of Corynebacterium casei LMG S-19264T (=DSM 44701T), isolated from a smear-ripened cheese.</title>
        <authorList>
            <consortium name="US DOE Joint Genome Institute (JGI-PGF)"/>
            <person name="Walter F."/>
            <person name="Albersmeier A."/>
            <person name="Kalinowski J."/>
            <person name="Ruckert C."/>
        </authorList>
    </citation>
    <scope>NUCLEOTIDE SEQUENCE</scope>
    <source>
        <strain evidence="1">CGMCC 1.12813</strain>
    </source>
</reference>
<evidence type="ECO:0000313" key="1">
    <source>
        <dbReference type="EMBL" id="GGA91038.1"/>
    </source>
</evidence>
<organism evidence="1 2">
    <name type="scientific">Conyzicola nivalis</name>
    <dbReference type="NCBI Taxonomy" id="1477021"/>
    <lineage>
        <taxon>Bacteria</taxon>
        <taxon>Bacillati</taxon>
        <taxon>Actinomycetota</taxon>
        <taxon>Actinomycetes</taxon>
        <taxon>Micrococcales</taxon>
        <taxon>Microbacteriaceae</taxon>
        <taxon>Conyzicola</taxon>
    </lineage>
</organism>
<proteinExistence type="predicted"/>
<sequence>MVGDALFTDFKRRYRPLSTELAQSVSQIFRDIDTAETPDDLAAFENPHLEATISAYRRPEPSIGQLRRADSRLDGYRRTDEPGVRVPTLKQWVALEVFGDERLLDFWPDRAQHLTPLDVKSDGTIMDASSTWGSDFNDAADGGWPEWVVGNPGPGFGADGSEKHLYTHVFLSEEDEKEALFGKLDIQGVFLNKQRALEPFVAAIAEQTVAFYEKQLPESIADAVGRRRARLAARAAVTRQLSFPGGWKIDSLRLESSASADSAPKPAKAAASPTVTLPSRVKLDPASFNDVQRTIRVWADSVERYPRTFAGLNEDRLSDLLAATLNATLPDAQREVFTRKGKSDIFIKADVLSSGSGPATVFICESKWARSKKLVQEALNPQLFGYMNTHDTAAVLMLLLPQSDKVASVHTQLERLREVEGYSGEVEGAVEGWPILKYKNEERAVSICVALIHLPEGKAEGAPVDRYGHVIES</sequence>
<keyword evidence="2" id="KW-1185">Reference proteome</keyword>
<name>A0A916SCC3_9MICO</name>
<accession>A0A916SCC3</accession>
<dbReference type="EMBL" id="BMGB01000001">
    <property type="protein sequence ID" value="GGA91038.1"/>
    <property type="molecule type" value="Genomic_DNA"/>
</dbReference>
<dbReference type="Proteomes" id="UP000606922">
    <property type="component" value="Unassembled WGS sequence"/>
</dbReference>
<dbReference type="RefSeq" id="WP_188508864.1">
    <property type="nucleotide sequence ID" value="NZ_BMGB01000001.1"/>
</dbReference>
<protein>
    <submittedName>
        <fullName evidence="1">Uncharacterized protein</fullName>
    </submittedName>
</protein>
<comment type="caution">
    <text evidence="1">The sequence shown here is derived from an EMBL/GenBank/DDBJ whole genome shotgun (WGS) entry which is preliminary data.</text>
</comment>